<evidence type="ECO:0000256" key="4">
    <source>
        <dbReference type="ARBA" id="ARBA00022722"/>
    </source>
</evidence>
<dbReference type="Proteomes" id="UP001344817">
    <property type="component" value="Unassembled WGS sequence"/>
</dbReference>
<evidence type="ECO:0000256" key="3">
    <source>
        <dbReference type="ARBA" id="ARBA00011296"/>
    </source>
</evidence>
<dbReference type="PANTHER" id="PTHR30195">
    <property type="entry name" value="TYPE I SITE-SPECIFIC DEOXYRIBONUCLEASE PROTEIN SUBUNIT M AND R"/>
    <property type="match status" value="1"/>
</dbReference>
<dbReference type="GO" id="GO:0009035">
    <property type="term" value="F:type I site-specific deoxyribonuclease activity"/>
    <property type="evidence" value="ECO:0007669"/>
    <property type="project" value="UniProtKB-EC"/>
</dbReference>
<organism evidence="13 14">
    <name type="scientific">Mycoplasmopsis ciconiae</name>
    <dbReference type="NCBI Taxonomy" id="561067"/>
    <lineage>
        <taxon>Bacteria</taxon>
        <taxon>Bacillati</taxon>
        <taxon>Mycoplasmatota</taxon>
        <taxon>Mycoplasmoidales</taxon>
        <taxon>Metamycoplasmataceae</taxon>
        <taxon>Mycoplasmopsis</taxon>
    </lineage>
</organism>
<evidence type="ECO:0000256" key="1">
    <source>
        <dbReference type="ARBA" id="ARBA00000851"/>
    </source>
</evidence>
<dbReference type="InterPro" id="IPR040980">
    <property type="entry name" value="SWI2_SNF2"/>
</dbReference>
<dbReference type="PANTHER" id="PTHR30195:SF16">
    <property type="entry name" value="TYPE I RESTRICTION ENZYME ENDONUCLEASE SUBUNIT"/>
    <property type="match status" value="1"/>
</dbReference>
<keyword evidence="9 11" id="KW-0067">ATP-binding</keyword>
<dbReference type="SMART" id="SM00487">
    <property type="entry name" value="DEXDc"/>
    <property type="match status" value="1"/>
</dbReference>
<dbReference type="Pfam" id="PF18766">
    <property type="entry name" value="SWI2_SNF2"/>
    <property type="match status" value="1"/>
</dbReference>
<sequence length="1053" mass="123055">MTFKNEREFQDKLIEKLTQRGWDKEVLNYPTKEDLIQNWKNILYKNNRDIDRLGNYPLTNTEMDQIIRKINELKEPWKINQLINGKTISIKRDNPDDKLHYGKEVSLKIYDRNEIAGGKSTYQIAKEPRFYSADVGRDKRGDLLLLINGMPLIHIELKKSGVPIYRAYNQIEQYYRDDIFSGIYGLVQIFVAMTPEETLYFANPGNKEKFNKNFYFHWADSDNKIMNKWDDIASLFLSIPMAHQLVGFYTVADTHEKTLKVLRSYQYYACNAISDKVTKIDMGNLWGTSSIKNKGGGYIWHTTGSGKTMTSFKTAQLISNSGRADKVVFLTDRIELGIQSLNEYRSFAGDENDVQGTENTYALINKLKSKNPNDTLIVTSIQKMSEIKLRENLSTNEFKTINEKRIVFIVDECHRSSFGEMMLHIKNLFTKSVFFGFTGTPIFDVNNNKGATTKDIFGEPLHKYLIANGIIDKNVLPFDHYMVETFDYNDTRKKLANYYSRSSRPQNEMPGERQQKTYKYWAEQDNIIIEKTIKDLYDDDQNFGKNHKDCVVQDVLNDWNKNSSFNTFHAIFAANSIDDAITYYKLFRDHSKLEPDQPKLSVTCVFDSSLAYADPKKNVEKEKNINLILNDYNQKYGTKFDYKSWNAFRKDVADRLAHKNTYVGIDNPSKSHQQLNMVIVVDQMLTGYDSKWVNTIYLDKLMEYHTLIQAFSRTNRISHISSKKHGIIKYYRYVYKMKENIENAFEKYASDQKHNVFVDSIEKNILKINLKYREIEDIFDSQGIKGFSELPPDSETQQKILSCFKSLTSTIQTAVLQGLKFGNYNKNIKIKMSAPNQSLKLVFDEIKYETLKSRVSDIVNIKTTDEHEKEYYDFEIMRTIHEIDTGRIDEDYLNKIFKDTINEIKSNSQLISLENNKIIEDLTSGFSFLSFKDQEFAKLILHDIISGRFEYDPNKEFSEILNEYKYKKTENRISNFANTFGLDETKLRKIIDSYPTKENINEYGKFDEVYKTANENSIVNYYTNKGIKSSAFMLKRKFIELLKNFIIDQETEF</sequence>
<dbReference type="InterPro" id="IPR014001">
    <property type="entry name" value="Helicase_ATP-bd"/>
</dbReference>
<evidence type="ECO:0000313" key="13">
    <source>
        <dbReference type="EMBL" id="MEE3928236.1"/>
    </source>
</evidence>
<keyword evidence="5 11" id="KW-0547">Nucleotide-binding</keyword>
<evidence type="ECO:0000313" key="14">
    <source>
        <dbReference type="Proteomes" id="UP001344817"/>
    </source>
</evidence>
<keyword evidence="8 11" id="KW-0378">Hydrolase</keyword>
<evidence type="ECO:0000259" key="12">
    <source>
        <dbReference type="PROSITE" id="PS51192"/>
    </source>
</evidence>
<dbReference type="NCBIfam" id="TIGR00348">
    <property type="entry name" value="hsdR"/>
    <property type="match status" value="1"/>
</dbReference>
<evidence type="ECO:0000256" key="11">
    <source>
        <dbReference type="RuleBase" id="RU364115"/>
    </source>
</evidence>
<evidence type="ECO:0000256" key="9">
    <source>
        <dbReference type="ARBA" id="ARBA00022840"/>
    </source>
</evidence>
<dbReference type="CDD" id="cd22332">
    <property type="entry name" value="HsdR_N"/>
    <property type="match status" value="1"/>
</dbReference>
<dbReference type="RefSeq" id="WP_330500650.1">
    <property type="nucleotide sequence ID" value="NZ_JAZDWZ010000004.1"/>
</dbReference>
<dbReference type="Pfam" id="PF22679">
    <property type="entry name" value="T1R_D3-like"/>
    <property type="match status" value="1"/>
</dbReference>
<dbReference type="InterPro" id="IPR027417">
    <property type="entry name" value="P-loop_NTPase"/>
</dbReference>
<dbReference type="InterPro" id="IPR051268">
    <property type="entry name" value="Type-I_R_enzyme_R_subunit"/>
</dbReference>
<dbReference type="SUPFAM" id="SSF52540">
    <property type="entry name" value="P-loop containing nucleoside triphosphate hydrolases"/>
    <property type="match status" value="2"/>
</dbReference>
<comment type="caution">
    <text evidence="13">The sequence shown here is derived from an EMBL/GenBank/DDBJ whole genome shotgun (WGS) entry which is preliminary data.</text>
</comment>
<dbReference type="Gene3D" id="3.90.1570.50">
    <property type="match status" value="1"/>
</dbReference>
<comment type="subunit">
    <text evidence="3 11">The type I restriction/modification system is composed of three polypeptides R, M and S.</text>
</comment>
<dbReference type="PROSITE" id="PS51192">
    <property type="entry name" value="HELICASE_ATP_BIND_1"/>
    <property type="match status" value="1"/>
</dbReference>
<comment type="function">
    <text evidence="11">Subunit R is required for both nuclease and ATPase activities, but not for modification.</text>
</comment>
<dbReference type="Pfam" id="PF04313">
    <property type="entry name" value="HSDR_N"/>
    <property type="match status" value="1"/>
</dbReference>
<keyword evidence="10 11" id="KW-0238">DNA-binding</keyword>
<reference evidence="13" key="1">
    <citation type="submission" date="2024-01" db="EMBL/GenBank/DDBJ databases">
        <title>Genome sequence of Mycoplasma ciconiae type strain DSM 25251.</title>
        <authorList>
            <person name="Spergser J."/>
        </authorList>
    </citation>
    <scope>NUCLEOTIDE SEQUENCE [LARGE SCALE GENOMIC DNA]</scope>
    <source>
        <strain evidence="13">DSM 25251</strain>
    </source>
</reference>
<feature type="domain" description="Helicase ATP-binding" evidence="12">
    <location>
        <begin position="288"/>
        <end position="459"/>
    </location>
</feature>
<comment type="catalytic activity">
    <reaction evidence="1 11">
        <text>Endonucleolytic cleavage of DNA to give random double-stranded fragments with terminal 5'-phosphates, ATP is simultaneously hydrolyzed.</text>
        <dbReference type="EC" id="3.1.21.3"/>
    </reaction>
</comment>
<gene>
    <name evidence="13" type="ORF">V2E24_01425</name>
</gene>
<keyword evidence="6 11" id="KW-0680">Restriction system</keyword>
<keyword evidence="14" id="KW-1185">Reference proteome</keyword>
<keyword evidence="4" id="KW-0540">Nuclease</keyword>
<dbReference type="InterPro" id="IPR004473">
    <property type="entry name" value="Restrct_endonuc_typeI_HsdR"/>
</dbReference>
<comment type="similarity">
    <text evidence="2 11">Belongs to the HsdR family.</text>
</comment>
<dbReference type="InterPro" id="IPR022625">
    <property type="entry name" value="TypeI_RM_Rsu_C"/>
</dbReference>
<dbReference type="InterPro" id="IPR055180">
    <property type="entry name" value="HsdR_RecA-like_helicase_dom_2"/>
</dbReference>
<evidence type="ECO:0000256" key="8">
    <source>
        <dbReference type="ARBA" id="ARBA00022801"/>
    </source>
</evidence>
<evidence type="ECO:0000256" key="2">
    <source>
        <dbReference type="ARBA" id="ARBA00008598"/>
    </source>
</evidence>
<dbReference type="Gene3D" id="3.40.50.300">
    <property type="entry name" value="P-loop containing nucleotide triphosphate hydrolases"/>
    <property type="match status" value="2"/>
</dbReference>
<evidence type="ECO:0000256" key="10">
    <source>
        <dbReference type="ARBA" id="ARBA00023125"/>
    </source>
</evidence>
<proteinExistence type="inferred from homology"/>
<dbReference type="InterPro" id="IPR007409">
    <property type="entry name" value="Restrct_endonuc_type1_HsdR_N"/>
</dbReference>
<evidence type="ECO:0000256" key="5">
    <source>
        <dbReference type="ARBA" id="ARBA00022741"/>
    </source>
</evidence>
<dbReference type="EMBL" id="JAZDWZ010000004">
    <property type="protein sequence ID" value="MEE3928236.1"/>
    <property type="molecule type" value="Genomic_DNA"/>
</dbReference>
<evidence type="ECO:0000256" key="7">
    <source>
        <dbReference type="ARBA" id="ARBA00022759"/>
    </source>
</evidence>
<accession>A0ABU7MMM6</accession>
<protein>
    <recommendedName>
        <fullName evidence="11">Type I restriction enzyme endonuclease subunit</fullName>
        <shortName evidence="11">R protein</shortName>
        <ecNumber evidence="11">3.1.21.3</ecNumber>
    </recommendedName>
</protein>
<name>A0ABU7MMM6_9BACT</name>
<dbReference type="EC" id="3.1.21.3" evidence="11"/>
<evidence type="ECO:0000256" key="6">
    <source>
        <dbReference type="ARBA" id="ARBA00022747"/>
    </source>
</evidence>
<dbReference type="Pfam" id="PF12008">
    <property type="entry name" value="EcoR124_C"/>
    <property type="match status" value="1"/>
</dbReference>
<keyword evidence="7" id="KW-0255">Endonuclease</keyword>